<dbReference type="InterPro" id="IPR037128">
    <property type="entry name" value="Quinolinate_PRibosylTase_N_sf"/>
</dbReference>
<evidence type="ECO:0000256" key="11">
    <source>
        <dbReference type="ARBA" id="ARBA00022679"/>
    </source>
</evidence>
<evidence type="ECO:0000256" key="10">
    <source>
        <dbReference type="ARBA" id="ARBA00022676"/>
    </source>
</evidence>
<dbReference type="Pfam" id="PF01729">
    <property type="entry name" value="QRPTase_C"/>
    <property type="match status" value="1"/>
</dbReference>
<dbReference type="InterPro" id="IPR036259">
    <property type="entry name" value="MFS_trans_sf"/>
</dbReference>
<feature type="transmembrane region" description="Helical" evidence="18">
    <location>
        <begin position="76"/>
        <end position="96"/>
    </location>
</feature>
<feature type="transmembrane region" description="Helical" evidence="18">
    <location>
        <begin position="108"/>
        <end position="130"/>
    </location>
</feature>
<keyword evidence="21" id="KW-1185">Reference proteome</keyword>
<dbReference type="AlphaFoldDB" id="A0AB34G9T4"/>
<evidence type="ECO:0000313" key="20">
    <source>
        <dbReference type="EMBL" id="KAJ6446910.1"/>
    </source>
</evidence>
<organism evidence="20 21">
    <name type="scientific">Purpureocillium lavendulum</name>
    <dbReference type="NCBI Taxonomy" id="1247861"/>
    <lineage>
        <taxon>Eukaryota</taxon>
        <taxon>Fungi</taxon>
        <taxon>Dikarya</taxon>
        <taxon>Ascomycota</taxon>
        <taxon>Pezizomycotina</taxon>
        <taxon>Sordariomycetes</taxon>
        <taxon>Hypocreomycetidae</taxon>
        <taxon>Hypocreales</taxon>
        <taxon>Ophiocordycipitaceae</taxon>
        <taxon>Purpureocillium</taxon>
    </lineage>
</organism>
<dbReference type="InterPro" id="IPR002638">
    <property type="entry name" value="Quinolinate_PRibosylTrfase_C"/>
</dbReference>
<comment type="function">
    <text evidence="1">Involved in the catabolism of quinolinic acid (QA).</text>
</comment>
<dbReference type="InterPro" id="IPR011701">
    <property type="entry name" value="MFS"/>
</dbReference>
<keyword evidence="10" id="KW-0328">Glycosyltransferase</keyword>
<comment type="similarity">
    <text evidence="4">Belongs to the NadC/ModD family.</text>
</comment>
<feature type="transmembrane region" description="Helical" evidence="18">
    <location>
        <begin position="425"/>
        <end position="446"/>
    </location>
</feature>
<dbReference type="InterPro" id="IPR022412">
    <property type="entry name" value="Quinolinate_PRibosylTrfase_N"/>
</dbReference>
<dbReference type="PROSITE" id="PS50850">
    <property type="entry name" value="MFS"/>
    <property type="match status" value="1"/>
</dbReference>
<feature type="transmembrane region" description="Helical" evidence="18">
    <location>
        <begin position="333"/>
        <end position="352"/>
    </location>
</feature>
<sequence length="789" mass="86151">MKEKTEYSKDDDIITAGTVSAEELTKEEDKRLLRRIDLYILPVMAVSYMFQFLDKSALGFTAIMGLREDLKLTGEGFSWASSIYYFGYLIASYPAAMVMVRWRVGKTIAIAVVFWGVVLMLTAVTTNAAGLFAVRFFLGVCEAPIAPGLTVIVAMWYKRSEQPLRHAAWFLGNTTAGILGGLMAYGIGHIQTIATWKAVFLIFGGATVAWSIGVFFLLPDVPMTAYFLSEEDRTKAVTRVKENMTGIKNNTFKWSQCREALVDPKTWFIVLIQSCGNIPNGGVHSFGSIVIEEGLGFDTLPTLLLTSASYLAQLILVLLSTGGSTYFRNVRSYFMMFNFALATIGACLVRQLPAEQRWARYVGYCLILAFSANFPMVMSLTSGNFGGFTKKMTVNAISFMVYCAGNIIGPQLFLAKEAPTYTSGFLAMMVCFGVGVVLCALLRVYLARENRRRDGLSVGGHVEAETVDAELMANLMDKTDMEIPQFRQPAMSSSSASPPSSLAHLLPASWKTQVTAWLAEDTPTFDYVGYVVGEAPRTATLWAKSAGVVAGRPFFDEVFAQCGCAVEWHVDEGADVDPGADGKVKAATVTGPARCILLGERVALNTLARCSGIAARSRSLLTRLRAAGYSGILAGTRKTTPGFRLVEKYGMQVAGVDPHRMDLSAMPMIKDNAVWSRGSITEAVRAAKRVAGFSLKIEVEVQSEQEADEAIEAGADIVMLDNFTGDGVKIAARSLKERWQGKRHFLVEVSGGLRDDNVEAYVCNDIDVISTSYIHQGVGIVDYSLKIEH</sequence>
<feature type="transmembrane region" description="Helical" evidence="18">
    <location>
        <begin position="198"/>
        <end position="218"/>
    </location>
</feature>
<evidence type="ECO:0000256" key="14">
    <source>
        <dbReference type="ARBA" id="ARBA00023136"/>
    </source>
</evidence>
<dbReference type="GO" id="GO:0009435">
    <property type="term" value="P:NAD+ biosynthetic process"/>
    <property type="evidence" value="ECO:0007669"/>
    <property type="project" value="InterPro"/>
</dbReference>
<keyword evidence="11" id="KW-0808">Transferase</keyword>
<name>A0AB34G9T4_9HYPO</name>
<evidence type="ECO:0000256" key="15">
    <source>
        <dbReference type="ARBA" id="ARBA00033102"/>
    </source>
</evidence>
<reference evidence="20" key="1">
    <citation type="submission" date="2023-01" db="EMBL/GenBank/DDBJ databases">
        <title>The growth and conidiation of Purpureocillium lavendulum are regulated by nitrogen source and histone H3K14 acetylation.</title>
        <authorList>
            <person name="Tang P."/>
            <person name="Han J."/>
            <person name="Zhang C."/>
            <person name="Tang P."/>
            <person name="Qi F."/>
            <person name="Zhang K."/>
            <person name="Liang L."/>
        </authorList>
    </citation>
    <scope>NUCLEOTIDE SEQUENCE</scope>
    <source>
        <strain evidence="20">YMF1.00683</strain>
    </source>
</reference>
<feature type="transmembrane region" description="Helical" evidence="18">
    <location>
        <begin position="358"/>
        <end position="380"/>
    </location>
</feature>
<comment type="caution">
    <text evidence="20">The sequence shown here is derived from an EMBL/GenBank/DDBJ whole genome shotgun (WGS) entry which is preliminary data.</text>
</comment>
<dbReference type="FunFam" id="1.20.1250.20:FF:000064">
    <property type="entry name" value="MFS allantoate transporter"/>
    <property type="match status" value="1"/>
</dbReference>
<dbReference type="InterPro" id="IPR020846">
    <property type="entry name" value="MFS_dom"/>
</dbReference>
<dbReference type="GO" id="GO:0016020">
    <property type="term" value="C:membrane"/>
    <property type="evidence" value="ECO:0007669"/>
    <property type="project" value="UniProtKB-SubCell"/>
</dbReference>
<comment type="catalytic activity">
    <reaction evidence="17">
        <text>nicotinate beta-D-ribonucleotide + CO2 + diphosphate = quinolinate + 5-phospho-alpha-D-ribose 1-diphosphate + 2 H(+)</text>
        <dbReference type="Rhea" id="RHEA:12733"/>
        <dbReference type="ChEBI" id="CHEBI:15378"/>
        <dbReference type="ChEBI" id="CHEBI:16526"/>
        <dbReference type="ChEBI" id="CHEBI:29959"/>
        <dbReference type="ChEBI" id="CHEBI:33019"/>
        <dbReference type="ChEBI" id="CHEBI:57502"/>
        <dbReference type="ChEBI" id="CHEBI:58017"/>
        <dbReference type="EC" id="2.4.2.19"/>
    </reaction>
</comment>
<protein>
    <recommendedName>
        <fullName evidence="7">Nicotinate-nucleotide pyrophosphorylase [carboxylating]</fullName>
        <ecNumber evidence="6">2.4.2.19</ecNumber>
    </recommendedName>
    <alternativeName>
        <fullName evidence="15">Quinolinate phosphoribosyltransferase [decarboxylating]</fullName>
    </alternativeName>
</protein>
<dbReference type="Gene3D" id="3.20.20.70">
    <property type="entry name" value="Aldolase class I"/>
    <property type="match status" value="1"/>
</dbReference>
<feature type="domain" description="Major facilitator superfamily (MFS) profile" evidence="19">
    <location>
        <begin position="40"/>
        <end position="451"/>
    </location>
</feature>
<comment type="subcellular location">
    <subcellularLocation>
        <location evidence="2">Membrane</location>
        <topology evidence="2">Multi-pass membrane protein</topology>
    </subcellularLocation>
</comment>
<dbReference type="InterPro" id="IPR004393">
    <property type="entry name" value="NadC"/>
</dbReference>
<comment type="subunit">
    <text evidence="5">Hexamer formed by 3 homodimers.</text>
</comment>
<dbReference type="GO" id="GO:0004514">
    <property type="term" value="F:nicotinate-nucleotide diphosphorylase (carboxylating) activity"/>
    <property type="evidence" value="ECO:0007669"/>
    <property type="project" value="UniProtKB-EC"/>
</dbReference>
<feature type="transmembrane region" description="Helical" evidence="18">
    <location>
        <begin position="392"/>
        <end position="413"/>
    </location>
</feature>
<evidence type="ECO:0000256" key="16">
    <source>
        <dbReference type="ARBA" id="ARBA00037968"/>
    </source>
</evidence>
<keyword evidence="8" id="KW-0813">Transport</keyword>
<feature type="transmembrane region" description="Helical" evidence="18">
    <location>
        <begin position="303"/>
        <end position="321"/>
    </location>
</feature>
<evidence type="ECO:0000259" key="19">
    <source>
        <dbReference type="PROSITE" id="PS50850"/>
    </source>
</evidence>
<evidence type="ECO:0000256" key="9">
    <source>
        <dbReference type="ARBA" id="ARBA00022642"/>
    </source>
</evidence>
<evidence type="ECO:0000256" key="17">
    <source>
        <dbReference type="ARBA" id="ARBA00047445"/>
    </source>
</evidence>
<dbReference type="NCBIfam" id="TIGR00078">
    <property type="entry name" value="nadC"/>
    <property type="match status" value="1"/>
</dbReference>
<evidence type="ECO:0000256" key="6">
    <source>
        <dbReference type="ARBA" id="ARBA00011944"/>
    </source>
</evidence>
<keyword evidence="9" id="KW-0662">Pyridine nucleotide biosynthesis</keyword>
<dbReference type="Proteomes" id="UP001163105">
    <property type="component" value="Unassembled WGS sequence"/>
</dbReference>
<dbReference type="PANTHER" id="PTHR43791:SF103">
    <property type="entry name" value="MAJOR FACILITATOR SUPERFAMILY (MFS) PROFILE DOMAIN-CONTAINING PROTEIN-RELATED"/>
    <property type="match status" value="1"/>
</dbReference>
<dbReference type="GO" id="GO:0022857">
    <property type="term" value="F:transmembrane transporter activity"/>
    <property type="evidence" value="ECO:0007669"/>
    <property type="project" value="InterPro"/>
</dbReference>
<accession>A0AB34G9T4</accession>
<dbReference type="EC" id="2.4.2.19" evidence="6"/>
<evidence type="ECO:0000256" key="8">
    <source>
        <dbReference type="ARBA" id="ARBA00022448"/>
    </source>
</evidence>
<comment type="pathway">
    <text evidence="3">Cofactor biosynthesis; NAD(+) biosynthesis; nicotinate D-ribonucleotide from quinolinate: step 1/1.</text>
</comment>
<dbReference type="SUPFAM" id="SSF51690">
    <property type="entry name" value="Nicotinate/Quinolinate PRTase C-terminal domain-like"/>
    <property type="match status" value="1"/>
</dbReference>
<dbReference type="SUPFAM" id="SSF54675">
    <property type="entry name" value="Nicotinate/Quinolinate PRTase N-terminal domain-like"/>
    <property type="match status" value="1"/>
</dbReference>
<evidence type="ECO:0000313" key="21">
    <source>
        <dbReference type="Proteomes" id="UP001163105"/>
    </source>
</evidence>
<dbReference type="Pfam" id="PF02749">
    <property type="entry name" value="QRPTase_N"/>
    <property type="match status" value="1"/>
</dbReference>
<keyword evidence="13 18" id="KW-1133">Transmembrane helix</keyword>
<evidence type="ECO:0000256" key="2">
    <source>
        <dbReference type="ARBA" id="ARBA00004141"/>
    </source>
</evidence>
<dbReference type="EMBL" id="JAQHRD010000001">
    <property type="protein sequence ID" value="KAJ6446910.1"/>
    <property type="molecule type" value="Genomic_DNA"/>
</dbReference>
<keyword evidence="14 18" id="KW-0472">Membrane</keyword>
<evidence type="ECO:0000256" key="3">
    <source>
        <dbReference type="ARBA" id="ARBA00004893"/>
    </source>
</evidence>
<gene>
    <name evidence="20" type="primary">nadC</name>
    <name evidence="20" type="ORF">O9K51_01683</name>
</gene>
<keyword evidence="12 18" id="KW-0812">Transmembrane</keyword>
<dbReference type="FunFam" id="3.20.20.70:FF:000090">
    <property type="entry name" value="Nicotinate-nucleotide pyrophosphorylase [carboxylating]"/>
    <property type="match status" value="1"/>
</dbReference>
<dbReference type="CDD" id="cd01572">
    <property type="entry name" value="QPRTase"/>
    <property type="match status" value="1"/>
</dbReference>
<evidence type="ECO:0000256" key="18">
    <source>
        <dbReference type="SAM" id="Phobius"/>
    </source>
</evidence>
<dbReference type="Gene3D" id="3.90.1170.20">
    <property type="entry name" value="Quinolinate phosphoribosyl transferase, N-terminal domain"/>
    <property type="match status" value="1"/>
</dbReference>
<comment type="similarity">
    <text evidence="16">Belongs to the major facilitator superfamily. Allantoate permease family.</text>
</comment>
<dbReference type="SUPFAM" id="SSF103473">
    <property type="entry name" value="MFS general substrate transporter"/>
    <property type="match status" value="1"/>
</dbReference>
<dbReference type="InterPro" id="IPR036068">
    <property type="entry name" value="Nicotinate_pribotase-like_C"/>
</dbReference>
<dbReference type="PANTHER" id="PTHR43791">
    <property type="entry name" value="PERMEASE-RELATED"/>
    <property type="match status" value="1"/>
</dbReference>
<evidence type="ECO:0000256" key="4">
    <source>
        <dbReference type="ARBA" id="ARBA00009400"/>
    </source>
</evidence>
<evidence type="ECO:0000256" key="12">
    <source>
        <dbReference type="ARBA" id="ARBA00022692"/>
    </source>
</evidence>
<dbReference type="Gene3D" id="1.20.1250.20">
    <property type="entry name" value="MFS general substrate transporter like domains"/>
    <property type="match status" value="2"/>
</dbReference>
<dbReference type="Pfam" id="PF07690">
    <property type="entry name" value="MFS_1"/>
    <property type="match status" value="1"/>
</dbReference>
<dbReference type="InterPro" id="IPR013785">
    <property type="entry name" value="Aldolase_TIM"/>
</dbReference>
<evidence type="ECO:0000256" key="13">
    <source>
        <dbReference type="ARBA" id="ARBA00022989"/>
    </source>
</evidence>
<proteinExistence type="inferred from homology"/>
<evidence type="ECO:0000256" key="7">
    <source>
        <dbReference type="ARBA" id="ARBA00020990"/>
    </source>
</evidence>
<feature type="transmembrane region" description="Helical" evidence="18">
    <location>
        <begin position="136"/>
        <end position="157"/>
    </location>
</feature>
<evidence type="ECO:0000256" key="1">
    <source>
        <dbReference type="ARBA" id="ARBA00003237"/>
    </source>
</evidence>
<evidence type="ECO:0000256" key="5">
    <source>
        <dbReference type="ARBA" id="ARBA00011218"/>
    </source>
</evidence>